<feature type="domain" description="PKD-like" evidence="2">
    <location>
        <begin position="54"/>
        <end position="114"/>
    </location>
</feature>
<dbReference type="PROSITE" id="PS51257">
    <property type="entry name" value="PROKAR_LIPOPROTEIN"/>
    <property type="match status" value="1"/>
</dbReference>
<evidence type="ECO:0000313" key="3">
    <source>
        <dbReference type="EMBL" id="HIY69222.1"/>
    </source>
</evidence>
<dbReference type="Pfam" id="PF09603">
    <property type="entry name" value="Fib_succ_major"/>
    <property type="match status" value="1"/>
</dbReference>
<sequence length="492" mass="54014">MKRFIQRTTGLLAGLLLVVSCQNDDLEVPGQPDFIVVGLEYPYTIQMGDSFELSVPEEPGAESYFWQLPEMINVLEGENTSRLLVSGLVEGVIPAGVITVTAINAAGSSTPRTLWKEITITGLPPRPAYVQTSITGSLTVDMDEEFSVYVPDDETIASYAWSVPEALTVVDGGETSRVIVKANRKSVNIPANAISVTTVSKTGLQETHHFEKMIVVLPIDEYHTAKRYGTKTWMTVNLNYAGEDGTVGRTAPDDPDGSKYGRYYTWEEAMTGLSAGENPYTYGATGIDDVGNSYTLNDGVPSYNIQIRGICPEGWHIPNAYDFYDLAVGVADDYGLRMNSIEEVVNAVAGIYLPDNRETKPMAPMNMIDYGFISSYLRGSRPEAEGGMWKASSGAVDNGTMFNLTKPSGKFPAGKYPMYFPEEIERIGFNVLPCGKYSGDKFDYFGVYSFHWTATVTKDEKHYRITIGNGNCNFSTYAETGSSNNVRCVANY</sequence>
<feature type="domain" description="Fibrobacter succinogenes major paralogous" evidence="1">
    <location>
        <begin position="227"/>
        <end position="489"/>
    </location>
</feature>
<dbReference type="InterPro" id="IPR011871">
    <property type="entry name" value="Fib_succ_major"/>
</dbReference>
<protein>
    <submittedName>
        <fullName evidence="3">Fibrobacter succinogenes major paralogous domain-containing protein</fullName>
    </submittedName>
</protein>
<dbReference type="InterPro" id="IPR045829">
    <property type="entry name" value="PKD_6"/>
</dbReference>
<organism evidence="3 4">
    <name type="scientific">Candidatus Alistipes intestinigallinarum</name>
    <dbReference type="NCBI Taxonomy" id="2838440"/>
    <lineage>
        <taxon>Bacteria</taxon>
        <taxon>Pseudomonadati</taxon>
        <taxon>Bacteroidota</taxon>
        <taxon>Bacteroidia</taxon>
        <taxon>Bacteroidales</taxon>
        <taxon>Rikenellaceae</taxon>
        <taxon>Alistipes</taxon>
    </lineage>
</organism>
<evidence type="ECO:0000259" key="1">
    <source>
        <dbReference type="Pfam" id="PF09603"/>
    </source>
</evidence>
<name>A0A9D1Z1P7_9BACT</name>
<dbReference type="EMBL" id="DXDA01000058">
    <property type="protein sequence ID" value="HIY69222.1"/>
    <property type="molecule type" value="Genomic_DNA"/>
</dbReference>
<proteinExistence type="predicted"/>
<dbReference type="NCBIfam" id="TIGR02145">
    <property type="entry name" value="Fib_succ_major"/>
    <property type="match status" value="1"/>
</dbReference>
<gene>
    <name evidence="3" type="ORF">H9828_07375</name>
</gene>
<accession>A0A9D1Z1P7</accession>
<reference evidence="3" key="1">
    <citation type="journal article" date="2021" name="PeerJ">
        <title>Extensive microbial diversity within the chicken gut microbiome revealed by metagenomics and culture.</title>
        <authorList>
            <person name="Gilroy R."/>
            <person name="Ravi A."/>
            <person name="Getino M."/>
            <person name="Pursley I."/>
            <person name="Horton D.L."/>
            <person name="Alikhan N.F."/>
            <person name="Baker D."/>
            <person name="Gharbi K."/>
            <person name="Hall N."/>
            <person name="Watson M."/>
            <person name="Adriaenssens E.M."/>
            <person name="Foster-Nyarko E."/>
            <person name="Jarju S."/>
            <person name="Secka A."/>
            <person name="Antonio M."/>
            <person name="Oren A."/>
            <person name="Chaudhuri R.R."/>
            <person name="La Ragione R."/>
            <person name="Hildebrand F."/>
            <person name="Pallen M.J."/>
        </authorList>
    </citation>
    <scope>NUCLEOTIDE SEQUENCE</scope>
    <source>
        <strain evidence="3">5134</strain>
    </source>
</reference>
<reference evidence="3" key="2">
    <citation type="submission" date="2021-04" db="EMBL/GenBank/DDBJ databases">
        <authorList>
            <person name="Gilroy R."/>
        </authorList>
    </citation>
    <scope>NUCLEOTIDE SEQUENCE</scope>
    <source>
        <strain evidence="3">5134</strain>
    </source>
</reference>
<comment type="caution">
    <text evidence="3">The sequence shown here is derived from an EMBL/GenBank/DDBJ whole genome shotgun (WGS) entry which is preliminary data.</text>
</comment>
<evidence type="ECO:0000259" key="2">
    <source>
        <dbReference type="Pfam" id="PF19408"/>
    </source>
</evidence>
<evidence type="ECO:0000313" key="4">
    <source>
        <dbReference type="Proteomes" id="UP000886844"/>
    </source>
</evidence>
<feature type="domain" description="PKD-like" evidence="2">
    <location>
        <begin position="132"/>
        <end position="203"/>
    </location>
</feature>
<dbReference type="Pfam" id="PF19408">
    <property type="entry name" value="PKD_6"/>
    <property type="match status" value="2"/>
</dbReference>
<dbReference type="AlphaFoldDB" id="A0A9D1Z1P7"/>
<dbReference type="Proteomes" id="UP000886844">
    <property type="component" value="Unassembled WGS sequence"/>
</dbReference>